<feature type="transmembrane region" description="Helical" evidence="6">
    <location>
        <begin position="218"/>
        <end position="236"/>
    </location>
</feature>
<dbReference type="Proteomes" id="UP001595816">
    <property type="component" value="Unassembled WGS sequence"/>
</dbReference>
<evidence type="ECO:0000256" key="5">
    <source>
        <dbReference type="SAM" id="MobiDB-lite"/>
    </source>
</evidence>
<evidence type="ECO:0000256" key="3">
    <source>
        <dbReference type="ARBA" id="ARBA00022989"/>
    </source>
</evidence>
<dbReference type="PANTHER" id="PTHR31310:SF7">
    <property type="entry name" value="PA-PHOSPHATASE RELATED-FAMILY PROTEIN DDB_G0268928"/>
    <property type="match status" value="1"/>
</dbReference>
<organism evidence="8 9">
    <name type="scientific">Hamadaea flava</name>
    <dbReference type="NCBI Taxonomy" id="1742688"/>
    <lineage>
        <taxon>Bacteria</taxon>
        <taxon>Bacillati</taxon>
        <taxon>Actinomycetota</taxon>
        <taxon>Actinomycetes</taxon>
        <taxon>Micromonosporales</taxon>
        <taxon>Micromonosporaceae</taxon>
        <taxon>Hamadaea</taxon>
    </lineage>
</organism>
<keyword evidence="4 6" id="KW-0472">Membrane</keyword>
<dbReference type="InterPro" id="IPR026841">
    <property type="entry name" value="Aur1/Ipt1"/>
</dbReference>
<dbReference type="InterPro" id="IPR052185">
    <property type="entry name" value="IPC_Synthase-Related"/>
</dbReference>
<reference evidence="9" key="1">
    <citation type="journal article" date="2019" name="Int. J. Syst. Evol. Microbiol.">
        <title>The Global Catalogue of Microorganisms (GCM) 10K type strain sequencing project: providing services to taxonomists for standard genome sequencing and annotation.</title>
        <authorList>
            <consortium name="The Broad Institute Genomics Platform"/>
            <consortium name="The Broad Institute Genome Sequencing Center for Infectious Disease"/>
            <person name="Wu L."/>
            <person name="Ma J."/>
        </authorList>
    </citation>
    <scope>NUCLEOTIDE SEQUENCE [LARGE SCALE GENOMIC DNA]</scope>
    <source>
        <strain evidence="9">CGMCC 4.7289</strain>
    </source>
</reference>
<evidence type="ECO:0000313" key="8">
    <source>
        <dbReference type="EMBL" id="MFC4135814.1"/>
    </source>
</evidence>
<keyword evidence="3 6" id="KW-1133">Transmembrane helix</keyword>
<feature type="transmembrane region" description="Helical" evidence="6">
    <location>
        <begin position="20"/>
        <end position="37"/>
    </location>
</feature>
<evidence type="ECO:0000256" key="2">
    <source>
        <dbReference type="ARBA" id="ARBA00022692"/>
    </source>
</evidence>
<name>A0ABV8LZC0_9ACTN</name>
<evidence type="ECO:0000256" key="4">
    <source>
        <dbReference type="ARBA" id="ARBA00023136"/>
    </source>
</evidence>
<feature type="transmembrane region" description="Helical" evidence="6">
    <location>
        <begin position="169"/>
        <end position="187"/>
    </location>
</feature>
<feature type="compositionally biased region" description="Pro residues" evidence="5">
    <location>
        <begin position="252"/>
        <end position="263"/>
    </location>
</feature>
<feature type="transmembrane region" description="Helical" evidence="6">
    <location>
        <begin position="82"/>
        <end position="100"/>
    </location>
</feature>
<feature type="transmembrane region" description="Helical" evidence="6">
    <location>
        <begin position="194"/>
        <end position="212"/>
    </location>
</feature>
<dbReference type="CDD" id="cd03386">
    <property type="entry name" value="PAP2_Aur1_like"/>
    <property type="match status" value="1"/>
</dbReference>
<dbReference type="Pfam" id="PF14378">
    <property type="entry name" value="PAP2_3"/>
    <property type="match status" value="1"/>
</dbReference>
<comment type="caution">
    <text evidence="8">The sequence shown here is derived from an EMBL/GenBank/DDBJ whole genome shotgun (WGS) entry which is preliminary data.</text>
</comment>
<evidence type="ECO:0000313" key="9">
    <source>
        <dbReference type="Proteomes" id="UP001595816"/>
    </source>
</evidence>
<feature type="domain" description="Inositolphosphotransferase Aur1/Ipt1" evidence="7">
    <location>
        <begin position="50"/>
        <end position="234"/>
    </location>
</feature>
<accession>A0ABV8LZC0</accession>
<keyword evidence="2 6" id="KW-0812">Transmembrane</keyword>
<feature type="transmembrane region" description="Helical" evidence="6">
    <location>
        <begin position="112"/>
        <end position="131"/>
    </location>
</feature>
<keyword evidence="9" id="KW-1185">Reference proteome</keyword>
<protein>
    <submittedName>
        <fullName evidence="8">Phosphatase PAP2 family protein</fullName>
    </submittedName>
</protein>
<proteinExistence type="predicted"/>
<dbReference type="PANTHER" id="PTHR31310">
    <property type="match status" value="1"/>
</dbReference>
<comment type="subcellular location">
    <subcellularLocation>
        <location evidence="1">Membrane</location>
        <topology evidence="1">Multi-pass membrane protein</topology>
    </subcellularLocation>
</comment>
<evidence type="ECO:0000256" key="6">
    <source>
        <dbReference type="SAM" id="Phobius"/>
    </source>
</evidence>
<sequence length="277" mass="30019">MGTPDRELDGSEGAGAVRELLLASVFYVAYTAARLLAADDRAPALVRAHRLLDFEAVFDLDWEHGIVRYVAAHPLVGLLSCFWYSTAHYVGTPLVLIWLYRRGRRVYLPARRALLVATALGLVMYLLLPTAPPRMMAGYPDILSIHSDAGWWGADASAPRGTGSLTNELAAFPSLHAGWSLWVALALHRGARRWSLRIAGWTYAGLSAFVVVGTANHWVLDVLAGWLVVVAAWIATKRGGRRGGSPGRKTPSPSPSPTGSRPPRPTEDPPETPSTIV</sequence>
<gene>
    <name evidence="8" type="ORF">ACFOZ4_34825</name>
</gene>
<dbReference type="RefSeq" id="WP_253763215.1">
    <property type="nucleotide sequence ID" value="NZ_JAMZDZ010000001.1"/>
</dbReference>
<evidence type="ECO:0000259" key="7">
    <source>
        <dbReference type="Pfam" id="PF14378"/>
    </source>
</evidence>
<evidence type="ECO:0000256" key="1">
    <source>
        <dbReference type="ARBA" id="ARBA00004141"/>
    </source>
</evidence>
<dbReference type="EMBL" id="JBHSAY010000026">
    <property type="protein sequence ID" value="MFC4135814.1"/>
    <property type="molecule type" value="Genomic_DNA"/>
</dbReference>
<feature type="region of interest" description="Disordered" evidence="5">
    <location>
        <begin position="239"/>
        <end position="277"/>
    </location>
</feature>